<dbReference type="InterPro" id="IPR032710">
    <property type="entry name" value="NTF2-like_dom_sf"/>
</dbReference>
<organism evidence="1 2">
    <name type="scientific">Channa argus</name>
    <name type="common">Northern snakehead</name>
    <name type="synonym">Ophicephalus argus</name>
    <dbReference type="NCBI Taxonomy" id="215402"/>
    <lineage>
        <taxon>Eukaryota</taxon>
        <taxon>Metazoa</taxon>
        <taxon>Chordata</taxon>
        <taxon>Craniata</taxon>
        <taxon>Vertebrata</taxon>
        <taxon>Euteleostomi</taxon>
        <taxon>Actinopterygii</taxon>
        <taxon>Neopterygii</taxon>
        <taxon>Teleostei</taxon>
        <taxon>Neoteleostei</taxon>
        <taxon>Acanthomorphata</taxon>
        <taxon>Anabantaria</taxon>
        <taxon>Anabantiformes</taxon>
        <taxon>Channoidei</taxon>
        <taxon>Channidae</taxon>
        <taxon>Channa</taxon>
    </lineage>
</organism>
<keyword evidence="2" id="KW-1185">Reference proteome</keyword>
<protein>
    <recommendedName>
        <fullName evidence="3">NTF2 domain-containing protein</fullName>
    </recommendedName>
</protein>
<evidence type="ECO:0008006" key="3">
    <source>
        <dbReference type="Google" id="ProtNLM"/>
    </source>
</evidence>
<dbReference type="EMBL" id="CM015721">
    <property type="protein sequence ID" value="KAF3694997.1"/>
    <property type="molecule type" value="Genomic_DNA"/>
</dbReference>
<reference evidence="2" key="2">
    <citation type="submission" date="2019-02" db="EMBL/GenBank/DDBJ databases">
        <title>Opniocepnalus argus Var Kimnra genome.</title>
        <authorList>
            <person name="Zhou C."/>
            <person name="Xiao S."/>
        </authorList>
    </citation>
    <scope>NUCLEOTIDE SEQUENCE [LARGE SCALE GENOMIC DNA]</scope>
</reference>
<dbReference type="Pfam" id="PF15008">
    <property type="entry name" value="DUF4518"/>
    <property type="match status" value="1"/>
</dbReference>
<dbReference type="SUPFAM" id="SSF54427">
    <property type="entry name" value="NTF2-like"/>
    <property type="match status" value="1"/>
</dbReference>
<dbReference type="Proteomes" id="UP000503349">
    <property type="component" value="Chromosome 10"/>
</dbReference>
<dbReference type="InterPro" id="IPR026698">
    <property type="entry name" value="UPF_C3orf38"/>
</dbReference>
<dbReference type="PANTHER" id="PTHR21084:SF1">
    <property type="entry name" value="DENSE INCISORS"/>
    <property type="match status" value="1"/>
</dbReference>
<gene>
    <name evidence="1" type="ORF">EXN66_Car010673</name>
</gene>
<dbReference type="OrthoDB" id="6407068at2759"/>
<proteinExistence type="predicted"/>
<dbReference type="AlphaFoldDB" id="A0A6G1PXN2"/>
<name>A0A6G1PXN2_CHAAH</name>
<reference evidence="1 2" key="1">
    <citation type="submission" date="2019-02" db="EMBL/GenBank/DDBJ databases">
        <title>Opniocepnalus argus genome.</title>
        <authorList>
            <person name="Zhou C."/>
            <person name="Xiao S."/>
        </authorList>
    </citation>
    <scope>NUCLEOTIDE SEQUENCE [LARGE SCALE GENOMIC DNA]</scope>
    <source>
        <strain evidence="1">OARG1902GOOAL</strain>
        <tissue evidence="1">Muscle</tissue>
    </source>
</reference>
<dbReference type="PANTHER" id="PTHR21084">
    <property type="entry name" value="DENSE INCISORS"/>
    <property type="match status" value="1"/>
</dbReference>
<evidence type="ECO:0000313" key="1">
    <source>
        <dbReference type="EMBL" id="KAF3694997.1"/>
    </source>
</evidence>
<sequence length="323" mass="36127">MAEEKLGFCLAVSKMSGLSETERAGCSEILKLMSQGDILSLSNTVTNKLILVENVTEATSAILSFTKNAEELLRRKKVHRDLLFKYLAKEGVLMPPNIEKHQLVKRTLELWSSVKVATGGQDVEDEKFQVEKDKTRQRCPTEMACESRDSKEEVGFDPLILGREFCHWFFQLLNSQNPCLGQQPQEWGAQHFWPDVKLQLIARAGSEQRDEFLGAELVSLRLLALIREECLLLSPNLEPHGLRAVASPHGLVLVGVAGTIHRDKVCLGIFEQIFALIRSPLENNSWKIKAIYLKIRGQDALDGSEVAAPALSYNSSELQLLCS</sequence>
<evidence type="ECO:0000313" key="2">
    <source>
        <dbReference type="Proteomes" id="UP000503349"/>
    </source>
</evidence>
<accession>A0A6G1PXN2</accession>